<accession>A0A0D3JQ66</accession>
<dbReference type="PROSITE" id="PS51194">
    <property type="entry name" value="HELICASE_CTER"/>
    <property type="match status" value="1"/>
</dbReference>
<dbReference type="PROSITE" id="PS51192">
    <property type="entry name" value="HELICASE_ATP_BIND_1"/>
    <property type="match status" value="1"/>
</dbReference>
<keyword evidence="5" id="KW-1185">Reference proteome</keyword>
<dbReference type="Gene3D" id="3.40.50.10810">
    <property type="entry name" value="Tandem AAA-ATPase domain"/>
    <property type="match status" value="1"/>
</dbReference>
<evidence type="ECO:0008006" key="6">
    <source>
        <dbReference type="Google" id="ProtNLM"/>
    </source>
</evidence>
<dbReference type="OMA" id="SCENDIM"/>
<evidence type="ECO:0000313" key="5">
    <source>
        <dbReference type="Proteomes" id="UP000013827"/>
    </source>
</evidence>
<dbReference type="InterPro" id="IPR014001">
    <property type="entry name" value="Helicase_ATP-bd"/>
</dbReference>
<feature type="domain" description="Helicase C-terminal" evidence="3">
    <location>
        <begin position="299"/>
        <end position="448"/>
    </location>
</feature>
<keyword evidence="1" id="KW-0378">Hydrolase</keyword>
<evidence type="ECO:0000256" key="1">
    <source>
        <dbReference type="ARBA" id="ARBA00022801"/>
    </source>
</evidence>
<dbReference type="InterPro" id="IPR038718">
    <property type="entry name" value="SNF2-like_sf"/>
</dbReference>
<proteinExistence type="predicted"/>
<dbReference type="HOGENOM" id="CLU_000315_17_8_1"/>
<dbReference type="AlphaFoldDB" id="A0A0D3JQ66"/>
<dbReference type="CDD" id="cd18793">
    <property type="entry name" value="SF2_C_SNF"/>
    <property type="match status" value="1"/>
</dbReference>
<evidence type="ECO:0000313" key="4">
    <source>
        <dbReference type="EnsemblProtists" id="EOD25651"/>
    </source>
</evidence>
<dbReference type="KEGG" id="ehx:EMIHUDRAFT_430223"/>
<dbReference type="GeneID" id="17271196"/>
<dbReference type="InterPro" id="IPR000330">
    <property type="entry name" value="SNF2_N"/>
</dbReference>
<dbReference type="InterPro" id="IPR001650">
    <property type="entry name" value="Helicase_C-like"/>
</dbReference>
<reference evidence="4" key="2">
    <citation type="submission" date="2024-10" db="UniProtKB">
        <authorList>
            <consortium name="EnsemblProtists"/>
        </authorList>
    </citation>
    <scope>IDENTIFICATION</scope>
</reference>
<organism evidence="4 5">
    <name type="scientific">Emiliania huxleyi (strain CCMP1516)</name>
    <dbReference type="NCBI Taxonomy" id="280463"/>
    <lineage>
        <taxon>Eukaryota</taxon>
        <taxon>Haptista</taxon>
        <taxon>Haptophyta</taxon>
        <taxon>Prymnesiophyceae</taxon>
        <taxon>Isochrysidales</taxon>
        <taxon>Noelaerhabdaceae</taxon>
        <taxon>Emiliania</taxon>
    </lineage>
</organism>
<dbReference type="Pfam" id="PF00271">
    <property type="entry name" value="Helicase_C"/>
    <property type="match status" value="1"/>
</dbReference>
<reference evidence="5" key="1">
    <citation type="journal article" date="2013" name="Nature">
        <title>Pan genome of the phytoplankton Emiliania underpins its global distribution.</title>
        <authorList>
            <person name="Read B.A."/>
            <person name="Kegel J."/>
            <person name="Klute M.J."/>
            <person name="Kuo A."/>
            <person name="Lefebvre S.C."/>
            <person name="Maumus F."/>
            <person name="Mayer C."/>
            <person name="Miller J."/>
            <person name="Monier A."/>
            <person name="Salamov A."/>
            <person name="Young J."/>
            <person name="Aguilar M."/>
            <person name="Claverie J.M."/>
            <person name="Frickenhaus S."/>
            <person name="Gonzalez K."/>
            <person name="Herman E.K."/>
            <person name="Lin Y.C."/>
            <person name="Napier J."/>
            <person name="Ogata H."/>
            <person name="Sarno A.F."/>
            <person name="Shmutz J."/>
            <person name="Schroeder D."/>
            <person name="de Vargas C."/>
            <person name="Verret F."/>
            <person name="von Dassow P."/>
            <person name="Valentin K."/>
            <person name="Van de Peer Y."/>
            <person name="Wheeler G."/>
            <person name="Dacks J.B."/>
            <person name="Delwiche C.F."/>
            <person name="Dyhrman S.T."/>
            <person name="Glockner G."/>
            <person name="John U."/>
            <person name="Richards T."/>
            <person name="Worden A.Z."/>
            <person name="Zhang X."/>
            <person name="Grigoriev I.V."/>
            <person name="Allen A.E."/>
            <person name="Bidle K."/>
            <person name="Borodovsky M."/>
            <person name="Bowler C."/>
            <person name="Brownlee C."/>
            <person name="Cock J.M."/>
            <person name="Elias M."/>
            <person name="Gladyshev V.N."/>
            <person name="Groth M."/>
            <person name="Guda C."/>
            <person name="Hadaegh A."/>
            <person name="Iglesias-Rodriguez M.D."/>
            <person name="Jenkins J."/>
            <person name="Jones B.M."/>
            <person name="Lawson T."/>
            <person name="Leese F."/>
            <person name="Lindquist E."/>
            <person name="Lobanov A."/>
            <person name="Lomsadze A."/>
            <person name="Malik S.B."/>
            <person name="Marsh M.E."/>
            <person name="Mackinder L."/>
            <person name="Mock T."/>
            <person name="Mueller-Roeber B."/>
            <person name="Pagarete A."/>
            <person name="Parker M."/>
            <person name="Probert I."/>
            <person name="Quesneville H."/>
            <person name="Raines C."/>
            <person name="Rensing S.A."/>
            <person name="Riano-Pachon D.M."/>
            <person name="Richier S."/>
            <person name="Rokitta S."/>
            <person name="Shiraiwa Y."/>
            <person name="Soanes D.M."/>
            <person name="van der Giezen M."/>
            <person name="Wahlund T.M."/>
            <person name="Williams B."/>
            <person name="Wilson W."/>
            <person name="Wolfe G."/>
            <person name="Wurch L.L."/>
        </authorList>
    </citation>
    <scope>NUCLEOTIDE SEQUENCE</scope>
</reference>
<dbReference type="Gene3D" id="3.40.50.300">
    <property type="entry name" value="P-loop containing nucleotide triphosphate hydrolases"/>
    <property type="match status" value="1"/>
</dbReference>
<dbReference type="RefSeq" id="XP_005778080.1">
    <property type="nucleotide sequence ID" value="XM_005778023.1"/>
</dbReference>
<dbReference type="PANTHER" id="PTHR10799">
    <property type="entry name" value="SNF2/RAD54 HELICASE FAMILY"/>
    <property type="match status" value="1"/>
</dbReference>
<dbReference type="STRING" id="2903.R1ERP7"/>
<dbReference type="PaxDb" id="2903-EOD25651"/>
<dbReference type="SUPFAM" id="SSF52540">
    <property type="entry name" value="P-loop containing nucleoside triphosphate hydrolases"/>
    <property type="match status" value="2"/>
</dbReference>
<dbReference type="SMART" id="SM00487">
    <property type="entry name" value="DEXDc"/>
    <property type="match status" value="1"/>
</dbReference>
<dbReference type="EnsemblProtists" id="EOD25651">
    <property type="protein sequence ID" value="EOD25651"/>
    <property type="gene ID" value="EMIHUDRAFT_430223"/>
</dbReference>
<evidence type="ECO:0000259" key="3">
    <source>
        <dbReference type="PROSITE" id="PS51194"/>
    </source>
</evidence>
<dbReference type="GO" id="GO:0005524">
    <property type="term" value="F:ATP binding"/>
    <property type="evidence" value="ECO:0007669"/>
    <property type="project" value="InterPro"/>
</dbReference>
<dbReference type="eggNOG" id="KOG0385">
    <property type="taxonomic scope" value="Eukaryota"/>
</dbReference>
<evidence type="ECO:0000259" key="2">
    <source>
        <dbReference type="PROSITE" id="PS51192"/>
    </source>
</evidence>
<dbReference type="Proteomes" id="UP000013827">
    <property type="component" value="Unassembled WGS sequence"/>
</dbReference>
<dbReference type="InterPro" id="IPR049730">
    <property type="entry name" value="SNF2/RAD54-like_C"/>
</dbReference>
<dbReference type="SMART" id="SM00490">
    <property type="entry name" value="HELICc"/>
    <property type="match status" value="1"/>
</dbReference>
<name>A0A0D3JQ66_EMIH1</name>
<dbReference type="InterPro" id="IPR027417">
    <property type="entry name" value="P-loop_NTPase"/>
</dbReference>
<protein>
    <recommendedName>
        <fullName evidence="6">Helicase</fullName>
    </recommendedName>
</protein>
<dbReference type="Pfam" id="PF00176">
    <property type="entry name" value="SNF2-rel_dom"/>
    <property type="match status" value="1"/>
</dbReference>
<feature type="domain" description="Helicase ATP-binding" evidence="2">
    <location>
        <begin position="1"/>
        <end position="156"/>
    </location>
</feature>
<sequence>MGLGKTFQVIAFLAYLKNECNVNGPSLVVAPLSVLTSWVNEFKRFVPSMRVIRLHSADQRERELMRTELLSDVSSFDVVVTTYEMAASQNMKTVLTHRIQWRYLVLDEGHRIKNERTALYDRLRSVKAQRKLLLTGTPLQNNLHELWALMHFLHPELFYDSAVFDDAFDLGRGQIDEAAISKCGQLLSAFMLRRLKREVLQSLPAKTEALVYVPMSATQCELSRQLLLSGAKVLARMQQSTEEGREESGAVSKDWTAMQSLLLSLRKCCSHPQLFGSWMGEVASKCGEDLVSSSGKLATLNGLLDELLPQGHRVVLFSGWTSMLDLIEEFLKARGTLFARLDGSTNRVQRAIDIKAFNAPSSKLSVFLCSTRAGGLGITLTSADTVVLYDSDFNPQADLQAMDRVHRIGQTRPVTVFRLITHGTVEERIVRRARDKLYLMQQTMAGAGETAADVPAGEAGETHAAPASSKVSRAEVIHMLQFGVAGALAAQQEGETGVTPPLVRAMLDEVARGAAARQPQVTVGIGG</sequence>
<dbReference type="GO" id="GO:0016787">
    <property type="term" value="F:hydrolase activity"/>
    <property type="evidence" value="ECO:0007669"/>
    <property type="project" value="UniProtKB-KW"/>
</dbReference>